<evidence type="ECO:0000313" key="2">
    <source>
        <dbReference type="Proteomes" id="UP000005408"/>
    </source>
</evidence>
<dbReference type="AlphaFoldDB" id="A0A8W8IMC0"/>
<sequence>MILLYNWKNKLKTPNTAWSPTVEGHCNIFGKNQFGQLWNQFYNSIQLQGVKIAWTQKVALVITVQLLLLFSAEKEKCTPLETRLKGILGDTKKIPRSQGFLSPRHGERSFCSGLPVL</sequence>
<keyword evidence="2" id="KW-1185">Reference proteome</keyword>
<evidence type="ECO:0000313" key="1">
    <source>
        <dbReference type="EnsemblMetazoa" id="G150.1:cds"/>
    </source>
</evidence>
<reference evidence="1" key="1">
    <citation type="submission" date="2022-08" db="UniProtKB">
        <authorList>
            <consortium name="EnsemblMetazoa"/>
        </authorList>
    </citation>
    <scope>IDENTIFICATION</scope>
    <source>
        <strain evidence="1">05x7-T-G4-1.051#20</strain>
    </source>
</reference>
<accession>A0A8W8IMC0</accession>
<protein>
    <submittedName>
        <fullName evidence="1">Uncharacterized protein</fullName>
    </submittedName>
</protein>
<dbReference type="Proteomes" id="UP000005408">
    <property type="component" value="Unassembled WGS sequence"/>
</dbReference>
<dbReference type="EnsemblMetazoa" id="G150.1">
    <property type="protein sequence ID" value="G150.1:cds"/>
    <property type="gene ID" value="G150"/>
</dbReference>
<name>A0A8W8IMC0_MAGGI</name>
<organism evidence="1 2">
    <name type="scientific">Magallana gigas</name>
    <name type="common">Pacific oyster</name>
    <name type="synonym">Crassostrea gigas</name>
    <dbReference type="NCBI Taxonomy" id="29159"/>
    <lineage>
        <taxon>Eukaryota</taxon>
        <taxon>Metazoa</taxon>
        <taxon>Spiralia</taxon>
        <taxon>Lophotrochozoa</taxon>
        <taxon>Mollusca</taxon>
        <taxon>Bivalvia</taxon>
        <taxon>Autobranchia</taxon>
        <taxon>Pteriomorphia</taxon>
        <taxon>Ostreida</taxon>
        <taxon>Ostreoidea</taxon>
        <taxon>Ostreidae</taxon>
        <taxon>Magallana</taxon>
    </lineage>
</organism>
<proteinExistence type="predicted"/>